<keyword evidence="4 6" id="KW-0862">Zinc</keyword>
<dbReference type="PROSITE" id="PS51257">
    <property type="entry name" value="PROKAR_LIPOPROTEIN"/>
    <property type="match status" value="1"/>
</dbReference>
<comment type="caution">
    <text evidence="8">The sequence shown here is derived from an EMBL/GenBank/DDBJ whole genome shotgun (WGS) entry which is preliminary data.</text>
</comment>
<name>A0AAV2VN28_9VIBR</name>
<keyword evidence="2" id="KW-0479">Metal-binding</keyword>
<keyword evidence="5 6" id="KW-0482">Metalloprotease</keyword>
<dbReference type="Pfam" id="PF01435">
    <property type="entry name" value="Peptidase_M48"/>
    <property type="match status" value="1"/>
</dbReference>
<dbReference type="EMBL" id="CAOF01000064">
    <property type="protein sequence ID" value="CCO45790.1"/>
    <property type="molecule type" value="Genomic_DNA"/>
</dbReference>
<dbReference type="InterPro" id="IPR001915">
    <property type="entry name" value="Peptidase_M48"/>
</dbReference>
<sequence length="259" mass="27979">MSIKRTLVTGLTATLLVSCTTSPTGRDQLLLFSANDMANLGANSFEQMKQREKVSNDSKTNAYVRCVTDSITKHVPKQSSFDKWEVVVFDSDQINAFALPGGKIGVYTGLFKVAKNQDQLATVIGHEIAHVLADHGNERLSSSQLANVGLQITNVSLQNSEYQGLAMGVLGVGVQYGVLMPYGRSQESEADILGLDLMAKAGFDPRQSVELWKNMAKASKGKNPPELLSTHPSHNTRITNLSNRFSALPAPASTRPNCG</sequence>
<dbReference type="InterPro" id="IPR051156">
    <property type="entry name" value="Mito/Outer_Membr_Metalloprot"/>
</dbReference>
<evidence type="ECO:0000256" key="3">
    <source>
        <dbReference type="ARBA" id="ARBA00022801"/>
    </source>
</evidence>
<evidence type="ECO:0000256" key="6">
    <source>
        <dbReference type="RuleBase" id="RU003983"/>
    </source>
</evidence>
<evidence type="ECO:0000259" key="7">
    <source>
        <dbReference type="Pfam" id="PF01435"/>
    </source>
</evidence>
<dbReference type="Proteomes" id="UP000018211">
    <property type="component" value="Unassembled WGS sequence"/>
</dbReference>
<gene>
    <name evidence="8" type="ORF">VIBNISOn1_1560051</name>
</gene>
<dbReference type="RefSeq" id="WP_022611140.1">
    <property type="nucleotide sequence ID" value="NZ_LK391965.1"/>
</dbReference>
<accession>A0AAV2VN28</accession>
<dbReference type="GO" id="GO:0046872">
    <property type="term" value="F:metal ion binding"/>
    <property type="evidence" value="ECO:0007669"/>
    <property type="project" value="UniProtKB-KW"/>
</dbReference>
<evidence type="ECO:0000256" key="1">
    <source>
        <dbReference type="ARBA" id="ARBA00022670"/>
    </source>
</evidence>
<evidence type="ECO:0000313" key="9">
    <source>
        <dbReference type="Proteomes" id="UP000018211"/>
    </source>
</evidence>
<evidence type="ECO:0000313" key="8">
    <source>
        <dbReference type="EMBL" id="CCO45790.1"/>
    </source>
</evidence>
<dbReference type="PANTHER" id="PTHR22726">
    <property type="entry name" value="METALLOENDOPEPTIDASE OMA1"/>
    <property type="match status" value="1"/>
</dbReference>
<evidence type="ECO:0000256" key="2">
    <source>
        <dbReference type="ARBA" id="ARBA00022723"/>
    </source>
</evidence>
<evidence type="ECO:0000256" key="5">
    <source>
        <dbReference type="ARBA" id="ARBA00023049"/>
    </source>
</evidence>
<dbReference type="CDD" id="cd07331">
    <property type="entry name" value="M48C_Oma1_like"/>
    <property type="match status" value="1"/>
</dbReference>
<keyword evidence="1 6" id="KW-0645">Protease</keyword>
<dbReference type="GO" id="GO:0051603">
    <property type="term" value="P:proteolysis involved in protein catabolic process"/>
    <property type="evidence" value="ECO:0007669"/>
    <property type="project" value="TreeGrafter"/>
</dbReference>
<protein>
    <submittedName>
        <fullName evidence="8">Peptidase M48</fullName>
    </submittedName>
</protein>
<reference evidence="8 9" key="1">
    <citation type="journal article" date="2013" name="ISME J.">
        <title>Comparative genomics of pathogenic lineages of Vibrio nigripulchritudo identifies virulence-associated traits.</title>
        <authorList>
            <person name="Goudenege D."/>
            <person name="Labreuche Y."/>
            <person name="Krin E."/>
            <person name="Ansquer D."/>
            <person name="Mangenot S."/>
            <person name="Calteau A."/>
            <person name="Medigue C."/>
            <person name="Mazel D."/>
            <person name="Polz M.F."/>
            <person name="Le Roux F."/>
        </authorList>
    </citation>
    <scope>NUCLEOTIDE SEQUENCE [LARGE SCALE GENOMIC DNA]</scope>
    <source>
        <strain evidence="8 9">SOn1</strain>
    </source>
</reference>
<evidence type="ECO:0000256" key="4">
    <source>
        <dbReference type="ARBA" id="ARBA00022833"/>
    </source>
</evidence>
<organism evidence="8 9">
    <name type="scientific">Vibrio nigripulchritudo SOn1</name>
    <dbReference type="NCBI Taxonomy" id="1238450"/>
    <lineage>
        <taxon>Bacteria</taxon>
        <taxon>Pseudomonadati</taxon>
        <taxon>Pseudomonadota</taxon>
        <taxon>Gammaproteobacteria</taxon>
        <taxon>Vibrionales</taxon>
        <taxon>Vibrionaceae</taxon>
        <taxon>Vibrio</taxon>
    </lineage>
</organism>
<dbReference type="Gene3D" id="3.30.2010.10">
    <property type="entry name" value="Metalloproteases ('zincins'), catalytic domain"/>
    <property type="match status" value="1"/>
</dbReference>
<dbReference type="GO" id="GO:0016020">
    <property type="term" value="C:membrane"/>
    <property type="evidence" value="ECO:0007669"/>
    <property type="project" value="TreeGrafter"/>
</dbReference>
<dbReference type="PANTHER" id="PTHR22726:SF24">
    <property type="entry name" value="M48 FAMILY METALLOPEPTIDASE"/>
    <property type="match status" value="1"/>
</dbReference>
<dbReference type="AlphaFoldDB" id="A0AAV2VN28"/>
<feature type="domain" description="Peptidase M48" evidence="7">
    <location>
        <begin position="59"/>
        <end position="244"/>
    </location>
</feature>
<comment type="cofactor">
    <cofactor evidence="6">
        <name>Zn(2+)</name>
        <dbReference type="ChEBI" id="CHEBI:29105"/>
    </cofactor>
    <text evidence="6">Binds 1 zinc ion per subunit.</text>
</comment>
<proteinExistence type="inferred from homology"/>
<keyword evidence="3 6" id="KW-0378">Hydrolase</keyword>
<comment type="similarity">
    <text evidence="6">Belongs to the peptidase M48 family.</text>
</comment>
<dbReference type="GO" id="GO:0004222">
    <property type="term" value="F:metalloendopeptidase activity"/>
    <property type="evidence" value="ECO:0007669"/>
    <property type="project" value="InterPro"/>
</dbReference>